<feature type="chain" id="PRO_5005505696" evidence="2">
    <location>
        <begin position="22"/>
        <end position="107"/>
    </location>
</feature>
<dbReference type="Pfam" id="PF04076">
    <property type="entry name" value="BOF"/>
    <property type="match status" value="1"/>
</dbReference>
<dbReference type="InterPro" id="IPR036700">
    <property type="entry name" value="BOBF_sf"/>
</dbReference>
<feature type="signal peptide" evidence="2">
    <location>
        <begin position="1"/>
        <end position="21"/>
    </location>
</feature>
<evidence type="ECO:0000313" key="4">
    <source>
        <dbReference type="Proteomes" id="UP000182769"/>
    </source>
</evidence>
<accession>A0A0K6IME0</accession>
<dbReference type="NCBIfam" id="NF033674">
    <property type="entry name" value="stress_OB_fold"/>
    <property type="match status" value="1"/>
</dbReference>
<dbReference type="OrthoDB" id="6107652at2"/>
<proteinExistence type="predicted"/>
<name>A0A0K6IME0_9GAMM</name>
<dbReference type="PANTHER" id="PTHR36571:SF1">
    <property type="entry name" value="PROTEIN YGIW"/>
    <property type="match status" value="1"/>
</dbReference>
<dbReference type="Proteomes" id="UP000182769">
    <property type="component" value="Unassembled WGS sequence"/>
</dbReference>
<dbReference type="InterPro" id="IPR005220">
    <property type="entry name" value="CarO-like"/>
</dbReference>
<keyword evidence="1 2" id="KW-0732">Signal</keyword>
<gene>
    <name evidence="3" type="ORF">Ga0061065_10675</name>
</gene>
<dbReference type="AlphaFoldDB" id="A0A0K6IME0"/>
<evidence type="ECO:0000256" key="2">
    <source>
        <dbReference type="SAM" id="SignalP"/>
    </source>
</evidence>
<keyword evidence="4" id="KW-1185">Reference proteome</keyword>
<dbReference type="Gene3D" id="2.40.50.200">
    <property type="entry name" value="Bacterial OB-fold"/>
    <property type="match status" value="1"/>
</dbReference>
<protein>
    <submittedName>
        <fullName evidence="3">Bacterial OB fold (BOF) protein</fullName>
    </submittedName>
</protein>
<dbReference type="EMBL" id="CYHG01000006">
    <property type="protein sequence ID" value="CUB04256.1"/>
    <property type="molecule type" value="Genomic_DNA"/>
</dbReference>
<dbReference type="PANTHER" id="PTHR36571">
    <property type="entry name" value="PROTEIN YGIW"/>
    <property type="match status" value="1"/>
</dbReference>
<organism evidence="3 4">
    <name type="scientific">Marinomonas fungiae</name>
    <dbReference type="NCBI Taxonomy" id="1137284"/>
    <lineage>
        <taxon>Bacteria</taxon>
        <taxon>Pseudomonadati</taxon>
        <taxon>Pseudomonadota</taxon>
        <taxon>Gammaproteobacteria</taxon>
        <taxon>Oceanospirillales</taxon>
        <taxon>Oceanospirillaceae</taxon>
        <taxon>Marinomonas</taxon>
    </lineage>
</organism>
<dbReference type="SUPFAM" id="SSF101756">
    <property type="entry name" value="Hypothetical protein YgiW"/>
    <property type="match status" value="1"/>
</dbReference>
<evidence type="ECO:0000256" key="1">
    <source>
        <dbReference type="ARBA" id="ARBA00022729"/>
    </source>
</evidence>
<sequence>MKKPLMISALVIASSLTMAQAASNPMTVSAAMNASDNTQAVLQGTLGQSLGNEKYEFNDASGSMTIEIDQDITRHLTLSNGQALTLYGEIDREHHGNEFEVDYLTLN</sequence>
<evidence type="ECO:0000313" key="3">
    <source>
        <dbReference type="EMBL" id="CUB04256.1"/>
    </source>
</evidence>
<dbReference type="RefSeq" id="WP_055463201.1">
    <property type="nucleotide sequence ID" value="NZ_CYHG01000006.1"/>
</dbReference>
<dbReference type="STRING" id="1137284.GCA_001418205_02120"/>
<reference evidence="4" key="1">
    <citation type="submission" date="2015-08" db="EMBL/GenBank/DDBJ databases">
        <authorList>
            <person name="Varghese N."/>
        </authorList>
    </citation>
    <scope>NUCLEOTIDE SEQUENCE [LARGE SCALE GENOMIC DNA]</scope>
    <source>
        <strain evidence="4">JCM 18476</strain>
    </source>
</reference>